<accession>A0ACB8NVN7</accession>
<evidence type="ECO:0000313" key="1">
    <source>
        <dbReference type="EMBL" id="KAH9802277.1"/>
    </source>
</evidence>
<gene>
    <name evidence="1" type="ORF">KPL71_001324</name>
</gene>
<reference evidence="2" key="1">
    <citation type="journal article" date="2023" name="Hortic. Res.">
        <title>A chromosome-level phased genome enabling allele-level studies in sweet orange: a case study on citrus Huanglongbing tolerance.</title>
        <authorList>
            <person name="Wu B."/>
            <person name="Yu Q."/>
            <person name="Deng Z."/>
            <person name="Duan Y."/>
            <person name="Luo F."/>
            <person name="Gmitter F. Jr."/>
        </authorList>
    </citation>
    <scope>NUCLEOTIDE SEQUENCE [LARGE SCALE GENOMIC DNA]</scope>
    <source>
        <strain evidence="2">cv. Valencia</strain>
    </source>
</reference>
<proteinExistence type="predicted"/>
<organism evidence="1 2">
    <name type="scientific">Citrus sinensis</name>
    <name type="common">Sweet orange</name>
    <name type="synonym">Citrus aurantium var. sinensis</name>
    <dbReference type="NCBI Taxonomy" id="2711"/>
    <lineage>
        <taxon>Eukaryota</taxon>
        <taxon>Viridiplantae</taxon>
        <taxon>Streptophyta</taxon>
        <taxon>Embryophyta</taxon>
        <taxon>Tracheophyta</taxon>
        <taxon>Spermatophyta</taxon>
        <taxon>Magnoliopsida</taxon>
        <taxon>eudicotyledons</taxon>
        <taxon>Gunneridae</taxon>
        <taxon>Pentapetalae</taxon>
        <taxon>rosids</taxon>
        <taxon>malvids</taxon>
        <taxon>Sapindales</taxon>
        <taxon>Rutaceae</taxon>
        <taxon>Aurantioideae</taxon>
        <taxon>Citrus</taxon>
    </lineage>
</organism>
<protein>
    <submittedName>
        <fullName evidence="1">Ribonuclease H protein</fullName>
    </submittedName>
</protein>
<dbReference type="EMBL" id="CM039170">
    <property type="protein sequence ID" value="KAH9802277.1"/>
    <property type="molecule type" value="Genomic_DNA"/>
</dbReference>
<evidence type="ECO:0000313" key="2">
    <source>
        <dbReference type="Proteomes" id="UP000829398"/>
    </source>
</evidence>
<name>A0ACB8NVN7_CITSI</name>
<sequence length="873" mass="99179">MLGGRKTIILVPRSKLRFGLIKTRENIVNRLQAILPDLIGPHQTSFVPGRHITENIIIAQEVIHSMRRKMGKKGFMAIKVDLEKAYDRLSWNFIYETLTELALPIGLIQLIMECITSTSMNILWHGELTDDFSPSRGVRQGDPLSPYIFVLCVERLSHGIYQSIHQDHWKPIRLSRLGTPLSHLFFADDLLLFAEATSGQAQCINSVLGDFCLSSGTKVNQSKTHVYFSKNVPDAVATGIGRDLGYTVMKDLGKYLGMPLLHSRVSQQTYQGILDKTDQKLSGWAASQLSLAGRITLTQSVLQAVPIYAMQTTNLSSSIKTKLDQICRRFLWSGNDELRKMSLVSWHNICQPKMAGGLGFKRLDIMNEALLLKVAWHLITEPNKLCVQVLSTKYGVPPSEIPHTLPTRYGSHLWKSVGRVWDYAKRGIRWIVGNGWKVKFWWDCWATTPLTLADLAIHLIPPDLSDLYVVDFVSTDGSWNWPKFSHILPHQAVMIIASIHPPSACNGVDQVYWAASPQGDFTVKSAYDLLDQSRGQERDSYWKIAWSWKGPQSIKIFIWLVLHNRLKTRAELATRHLNIEPSCERCGAGLENTIHVLRDCPYSKAVWLRLLRGNNHQHFFESNLADWMSANLQFQSTSLGTKLWRVIFGVAIWRLWFWRNRFIFTKDHWESSAIALDIKVRAAEIQRCNSFLIATDKSRVEKWIRWGAPTWPWVKLNTDGAKKPSDHAGAGGLIRDYKGVWQIGYCANLGFCSVTSAELWGLFHGLSIAWLHGYRRVIVEVDSRCILQLVSNSNPTIHEHLSLITAIQELIGRDWLIQMNHIYREANAAADFLATYSLAFPVGLHYFQSPPLNLLNILNNDVSRVAHSRLVLP</sequence>
<dbReference type="Proteomes" id="UP000829398">
    <property type="component" value="Chromosome 1"/>
</dbReference>
<comment type="caution">
    <text evidence="1">The sequence shown here is derived from an EMBL/GenBank/DDBJ whole genome shotgun (WGS) entry which is preliminary data.</text>
</comment>
<keyword evidence="2" id="KW-1185">Reference proteome</keyword>